<name>A0A182UP76_ANOME</name>
<proteinExistence type="predicted"/>
<dbReference type="EnsemblMetazoa" id="AMEM001272-RA">
    <property type="protein sequence ID" value="AMEM001272-PA"/>
    <property type="gene ID" value="AMEM001272"/>
</dbReference>
<dbReference type="Proteomes" id="UP000075903">
    <property type="component" value="Unassembled WGS sequence"/>
</dbReference>
<organism evidence="1 2">
    <name type="scientific">Anopheles merus</name>
    <name type="common">Mosquito</name>
    <dbReference type="NCBI Taxonomy" id="30066"/>
    <lineage>
        <taxon>Eukaryota</taxon>
        <taxon>Metazoa</taxon>
        <taxon>Ecdysozoa</taxon>
        <taxon>Arthropoda</taxon>
        <taxon>Hexapoda</taxon>
        <taxon>Insecta</taxon>
        <taxon>Pterygota</taxon>
        <taxon>Neoptera</taxon>
        <taxon>Endopterygota</taxon>
        <taxon>Diptera</taxon>
        <taxon>Nematocera</taxon>
        <taxon>Culicoidea</taxon>
        <taxon>Culicidae</taxon>
        <taxon>Anophelinae</taxon>
        <taxon>Anopheles</taxon>
    </lineage>
</organism>
<dbReference type="AlphaFoldDB" id="A0A182UP76"/>
<dbReference type="VEuPathDB" id="VectorBase:AMEM001272"/>
<protein>
    <submittedName>
        <fullName evidence="1">Uncharacterized protein</fullName>
    </submittedName>
</protein>
<evidence type="ECO:0000313" key="2">
    <source>
        <dbReference type="Proteomes" id="UP000075903"/>
    </source>
</evidence>
<sequence length="162" mass="17691">MAIVHRPDDQFGQRTVSIHSQHTWTRNPAAIHAEPGQEVSGLFRKSMFVRTGRCSSGWGGRKLLPSGAFGWSGPPCINLRMLGVGQEVAHGNPAHRRLVPAVPDPLELIGQHAQLRVGQIAQLQQDGDAHDALRTVQRVAKVGVQLRVVAKDLYLWNGGETC</sequence>
<accession>A0A182UP76</accession>
<reference evidence="1" key="1">
    <citation type="submission" date="2020-05" db="UniProtKB">
        <authorList>
            <consortium name="EnsemblMetazoa"/>
        </authorList>
    </citation>
    <scope>IDENTIFICATION</scope>
    <source>
        <strain evidence="1">MAF</strain>
    </source>
</reference>
<keyword evidence="2" id="KW-1185">Reference proteome</keyword>
<evidence type="ECO:0000313" key="1">
    <source>
        <dbReference type="EnsemblMetazoa" id="AMEM001272-PA"/>
    </source>
</evidence>